<proteinExistence type="predicted"/>
<dbReference type="AlphaFoldDB" id="A0A8S3SXZ0"/>
<evidence type="ECO:0000313" key="1">
    <source>
        <dbReference type="EMBL" id="CAG2225981.1"/>
    </source>
</evidence>
<accession>A0A8S3SXZ0</accession>
<keyword evidence="2" id="KW-1185">Reference proteome</keyword>
<dbReference type="EMBL" id="CAJPWZ010001865">
    <property type="protein sequence ID" value="CAG2225981.1"/>
    <property type="molecule type" value="Genomic_DNA"/>
</dbReference>
<reference evidence="1" key="1">
    <citation type="submission" date="2021-03" db="EMBL/GenBank/DDBJ databases">
        <authorList>
            <person name="Bekaert M."/>
        </authorList>
    </citation>
    <scope>NUCLEOTIDE SEQUENCE</scope>
</reference>
<dbReference type="OrthoDB" id="6072476at2759"/>
<dbReference type="Proteomes" id="UP000683360">
    <property type="component" value="Unassembled WGS sequence"/>
</dbReference>
<name>A0A8S3SXZ0_MYTED</name>
<evidence type="ECO:0000313" key="2">
    <source>
        <dbReference type="Proteomes" id="UP000683360"/>
    </source>
</evidence>
<comment type="caution">
    <text evidence="1">The sequence shown here is derived from an EMBL/GenBank/DDBJ whole genome shotgun (WGS) entry which is preliminary data.</text>
</comment>
<sequence length="167" mass="19482">MLLTEQSISPSPERPDECCASGEEKYLKARLKKKVEETLNIEYREKPLFQLCLNSTTAEHPKGYAQIRSVSQAVVSTANTNLYLIKWDYPPSNRDPDTFLEEVLYDNSNAFYQVKRAGYYHIYSNLVFDFPNNNSTNVTPAESVIRHLVWILIFFNLLKQKYEKKLF</sequence>
<protein>
    <submittedName>
        <fullName evidence="1">Uncharacterized protein</fullName>
    </submittedName>
</protein>
<organism evidence="1 2">
    <name type="scientific">Mytilus edulis</name>
    <name type="common">Blue mussel</name>
    <dbReference type="NCBI Taxonomy" id="6550"/>
    <lineage>
        <taxon>Eukaryota</taxon>
        <taxon>Metazoa</taxon>
        <taxon>Spiralia</taxon>
        <taxon>Lophotrochozoa</taxon>
        <taxon>Mollusca</taxon>
        <taxon>Bivalvia</taxon>
        <taxon>Autobranchia</taxon>
        <taxon>Pteriomorphia</taxon>
        <taxon>Mytilida</taxon>
        <taxon>Mytiloidea</taxon>
        <taxon>Mytilidae</taxon>
        <taxon>Mytilinae</taxon>
        <taxon>Mytilus</taxon>
    </lineage>
</organism>
<gene>
    <name evidence="1" type="ORF">MEDL_39080</name>
</gene>